<keyword evidence="3" id="KW-0326">Glycosidase</keyword>
<evidence type="ECO:0000256" key="2">
    <source>
        <dbReference type="ARBA" id="ARBA00022801"/>
    </source>
</evidence>
<reference evidence="5 6" key="1">
    <citation type="journal article" date="2018" name="New Phytol.">
        <title>Phylogenomics of Endogonaceae and evolution of mycorrhizas within Mucoromycota.</title>
        <authorList>
            <person name="Chang Y."/>
            <person name="Desiro A."/>
            <person name="Na H."/>
            <person name="Sandor L."/>
            <person name="Lipzen A."/>
            <person name="Clum A."/>
            <person name="Barry K."/>
            <person name="Grigoriev I.V."/>
            <person name="Martin F.M."/>
            <person name="Stajich J.E."/>
            <person name="Smith M.E."/>
            <person name="Bonito G."/>
            <person name="Spatafora J.W."/>
        </authorList>
    </citation>
    <scope>NUCLEOTIDE SEQUENCE [LARGE SCALE GENOMIC DNA]</scope>
    <source>
        <strain evidence="5 6">AD002</strain>
    </source>
</reference>
<keyword evidence="6" id="KW-1185">Reference proteome</keyword>
<organism evidence="5 6">
    <name type="scientific">Jimgerdemannia flammicorona</name>
    <dbReference type="NCBI Taxonomy" id="994334"/>
    <lineage>
        <taxon>Eukaryota</taxon>
        <taxon>Fungi</taxon>
        <taxon>Fungi incertae sedis</taxon>
        <taxon>Mucoromycota</taxon>
        <taxon>Mucoromycotina</taxon>
        <taxon>Endogonomycetes</taxon>
        <taxon>Endogonales</taxon>
        <taxon>Endogonaceae</taxon>
        <taxon>Jimgerdemannia</taxon>
    </lineage>
</organism>
<gene>
    <name evidence="5" type="ORF">BC938DRAFT_479746</name>
</gene>
<evidence type="ECO:0000256" key="1">
    <source>
        <dbReference type="ARBA" id="ARBA00010838"/>
    </source>
</evidence>
<protein>
    <submittedName>
        <fullName evidence="5">Glycosyl hydrolase family 1 protein</fullName>
    </submittedName>
</protein>
<dbReference type="Proteomes" id="UP000274822">
    <property type="component" value="Unassembled WGS sequence"/>
</dbReference>
<accession>A0A433QK64</accession>
<dbReference type="Pfam" id="PF00232">
    <property type="entry name" value="Glyco_hydro_1"/>
    <property type="match status" value="2"/>
</dbReference>
<dbReference type="EMBL" id="RBNJ01004170">
    <property type="protein sequence ID" value="RUS30183.1"/>
    <property type="molecule type" value="Genomic_DNA"/>
</dbReference>
<dbReference type="PANTHER" id="PTHR10353:SF36">
    <property type="entry name" value="LP05116P"/>
    <property type="match status" value="1"/>
</dbReference>
<evidence type="ECO:0000313" key="5">
    <source>
        <dbReference type="EMBL" id="RUS30183.1"/>
    </source>
</evidence>
<comment type="caution">
    <text evidence="5">The sequence shown here is derived from an EMBL/GenBank/DDBJ whole genome shotgun (WGS) entry which is preliminary data.</text>
</comment>
<dbReference type="PRINTS" id="PR00131">
    <property type="entry name" value="GLHYDRLASE1"/>
</dbReference>
<dbReference type="AntiFam" id="ANF00010">
    <property type="entry name" value="tRNA translation"/>
</dbReference>
<dbReference type="GO" id="GO:0005975">
    <property type="term" value="P:carbohydrate metabolic process"/>
    <property type="evidence" value="ECO:0007669"/>
    <property type="project" value="InterPro"/>
</dbReference>
<evidence type="ECO:0000256" key="3">
    <source>
        <dbReference type="ARBA" id="ARBA00023295"/>
    </source>
</evidence>
<dbReference type="PANTHER" id="PTHR10353">
    <property type="entry name" value="GLYCOSYL HYDROLASE"/>
    <property type="match status" value="1"/>
</dbReference>
<dbReference type="SUPFAM" id="SSF51445">
    <property type="entry name" value="(Trans)glycosidases"/>
    <property type="match status" value="1"/>
</dbReference>
<proteinExistence type="inferred from homology"/>
<name>A0A433QK64_9FUNG</name>
<comment type="similarity">
    <text evidence="1 4">Belongs to the glycosyl hydrolase 1 family.</text>
</comment>
<dbReference type="Gene3D" id="3.20.20.80">
    <property type="entry name" value="Glycosidases"/>
    <property type="match status" value="2"/>
</dbReference>
<evidence type="ECO:0000256" key="4">
    <source>
        <dbReference type="RuleBase" id="RU003690"/>
    </source>
</evidence>
<evidence type="ECO:0000313" key="6">
    <source>
        <dbReference type="Proteomes" id="UP000274822"/>
    </source>
</evidence>
<dbReference type="InterPro" id="IPR001360">
    <property type="entry name" value="Glyco_hydro_1"/>
</dbReference>
<dbReference type="InterPro" id="IPR017853">
    <property type="entry name" value="GH"/>
</dbReference>
<dbReference type="GO" id="GO:0008422">
    <property type="term" value="F:beta-glucosidase activity"/>
    <property type="evidence" value="ECO:0007669"/>
    <property type="project" value="TreeGrafter"/>
</dbReference>
<keyword evidence="2 5" id="KW-0378">Hydrolase</keyword>
<sequence>MAPVNPKGLAFYNNLVNELLKNGITPIATLFHWDLPQALQDKYGGWLSDKIVADFAHYAYVVFDSLADRVHMWITMNEPGNFRSKAYRFGDYPPGRCSDRAICAEGNSSTEPWICGHNSLKAHAAAVNIYRTEFQSKYPGQIGIILDNTWTEPLNPLSKADQDAAERTMQFFVGLYAQPIWIGDYPPTMRQSMGSIIPTFTPTQLELIKGSVDFFAWDAYTSQWVTPLSDPTCLQNVSGQNVSKTCRRSHHLGSMSEAWAEGIPLKGYIYWSCMDNFEWNDGGSTAGFGTVRVDYSTKQRMLKRSAYFLRDWFDCKRLFYNIIIETKLLWRNWLARLTVNQEVGGSSPPRSA</sequence>
<dbReference type="AlphaFoldDB" id="A0A433QK64"/>